<accession>A0A7C5AMW9</accession>
<feature type="domain" description="Spore protein YkvP/CgeB glycosyl transferase-like" evidence="1">
    <location>
        <begin position="359"/>
        <end position="508"/>
    </location>
</feature>
<name>A0A7C5AMW9_9BACT</name>
<dbReference type="Pfam" id="PF13524">
    <property type="entry name" value="Glyco_trans_1_2"/>
    <property type="match status" value="1"/>
</dbReference>
<dbReference type="AlphaFoldDB" id="A0A7C5AMW9"/>
<reference evidence="2" key="1">
    <citation type="journal article" date="2020" name="mSystems">
        <title>Genome- and Community-Level Interaction Insights into Carbon Utilization and Element Cycling Functions of Hydrothermarchaeota in Hydrothermal Sediment.</title>
        <authorList>
            <person name="Zhou Z."/>
            <person name="Liu Y."/>
            <person name="Xu W."/>
            <person name="Pan J."/>
            <person name="Luo Z.H."/>
            <person name="Li M."/>
        </authorList>
    </citation>
    <scope>NUCLEOTIDE SEQUENCE [LARGE SCALE GENOMIC DNA]</scope>
    <source>
        <strain evidence="2">SpSt-853</strain>
    </source>
</reference>
<comment type="caution">
    <text evidence="2">The sequence shown here is derived from an EMBL/GenBank/DDBJ whole genome shotgun (WGS) entry which is preliminary data.</text>
</comment>
<gene>
    <name evidence="2" type="ORF">ENW48_10030</name>
</gene>
<evidence type="ECO:0000313" key="2">
    <source>
        <dbReference type="EMBL" id="HGZ12535.1"/>
    </source>
</evidence>
<dbReference type="EMBL" id="DTKJ01000068">
    <property type="protein sequence ID" value="HGZ12535.1"/>
    <property type="molecule type" value="Genomic_DNA"/>
</dbReference>
<evidence type="ECO:0000259" key="1">
    <source>
        <dbReference type="Pfam" id="PF13524"/>
    </source>
</evidence>
<protein>
    <recommendedName>
        <fullName evidence="1">Spore protein YkvP/CgeB glycosyl transferase-like domain-containing protein</fullName>
    </recommendedName>
</protein>
<organism evidence="2">
    <name type="scientific">Desulfobacca acetoxidans</name>
    <dbReference type="NCBI Taxonomy" id="60893"/>
    <lineage>
        <taxon>Bacteria</taxon>
        <taxon>Pseudomonadati</taxon>
        <taxon>Thermodesulfobacteriota</taxon>
        <taxon>Desulfobaccia</taxon>
        <taxon>Desulfobaccales</taxon>
        <taxon>Desulfobaccaceae</taxon>
        <taxon>Desulfobacca</taxon>
    </lineage>
</organism>
<sequence length="592" mass="67386">MSYWEKNLAVLKARAPELARILTQTVVPPDHKVIPSKSGPPYLQVGGVRLHSTYQPVAEGRSWAQAQEREEKEPVVIFGLGLGYHVLPFLEEDRMVWVVEPSAPVARLAMEHQDLTRLWERGGLCVGQNITGLPPKARLLVHAPTRRLHPGLCQRLAAYLAGEEQRGGQLRILVVGPLYGGSHAIARFSARAFSDMGHEAEFLDFAPFHPGFKALGKLSQVPKTLSRLTKECLRFLGEILLTRVRELHPDLVFFLAQAPVDPPLLRTLRGEGPLLAYWFVEDYQVFPYWREVAPEVDAFFVLQREGFFQELSKLGLKNFGFLPLATDPEVYRPLALEPSEQKQYGSAVSFVGAGYRNRREFFQGFMDLDFKIWGSDWDLASPLAPYIQNRGARVSEEEAVKIFNATKINLNLHSSPYHQGINPDGEYLNPRVFDLAAAGAFQLVDWRSQLPEFFVPEEEVATFTSLLEAREKLDYYLAHEEKRREVAQRGRERCLRDHTYRLRLTQALEILEDLCPGRLTPRPLAESPVEQLKRLFPAEHPVQSFLKQLPPEVETLDQVVNHLKEGESALSETEALFWLLHEFQSGLKRGRF</sequence>
<dbReference type="InterPro" id="IPR055259">
    <property type="entry name" value="YkvP/CgeB_Glyco_trans-like"/>
</dbReference>
<proteinExistence type="predicted"/>